<reference evidence="2 3" key="1">
    <citation type="journal article" date="2019" name="Int. J. Syst. Evol. Microbiol.">
        <title>The Global Catalogue of Microorganisms (GCM) 10K type strain sequencing project: providing services to taxonomists for standard genome sequencing and annotation.</title>
        <authorList>
            <consortium name="The Broad Institute Genomics Platform"/>
            <consortium name="The Broad Institute Genome Sequencing Center for Infectious Disease"/>
            <person name="Wu L."/>
            <person name="Ma J."/>
        </authorList>
    </citation>
    <scope>NUCLEOTIDE SEQUENCE [LARGE SCALE GENOMIC DNA]</scope>
    <source>
        <strain evidence="2 3">JCM 16114</strain>
    </source>
</reference>
<dbReference type="Proteomes" id="UP001499843">
    <property type="component" value="Unassembled WGS sequence"/>
</dbReference>
<evidence type="ECO:0000256" key="1">
    <source>
        <dbReference type="SAM" id="MobiDB-lite"/>
    </source>
</evidence>
<keyword evidence="3" id="KW-1185">Reference proteome</keyword>
<proteinExistence type="predicted"/>
<dbReference type="EMBL" id="BAAAQX010000020">
    <property type="protein sequence ID" value="GAA2211404.1"/>
    <property type="molecule type" value="Genomic_DNA"/>
</dbReference>
<evidence type="ECO:0000313" key="3">
    <source>
        <dbReference type="Proteomes" id="UP001499843"/>
    </source>
</evidence>
<evidence type="ECO:0000313" key="2">
    <source>
        <dbReference type="EMBL" id="GAA2211404.1"/>
    </source>
</evidence>
<name>A0ABN3CPP2_9ACTN</name>
<feature type="region of interest" description="Disordered" evidence="1">
    <location>
        <begin position="18"/>
        <end position="48"/>
    </location>
</feature>
<comment type="caution">
    <text evidence="2">The sequence shown here is derived from an EMBL/GenBank/DDBJ whole genome shotgun (WGS) entry which is preliminary data.</text>
</comment>
<gene>
    <name evidence="2" type="ORF">GCM10009850_068630</name>
</gene>
<organism evidence="2 3">
    <name type="scientific">Nonomuraea monospora</name>
    <dbReference type="NCBI Taxonomy" id="568818"/>
    <lineage>
        <taxon>Bacteria</taxon>
        <taxon>Bacillati</taxon>
        <taxon>Actinomycetota</taxon>
        <taxon>Actinomycetes</taxon>
        <taxon>Streptosporangiales</taxon>
        <taxon>Streptosporangiaceae</taxon>
        <taxon>Nonomuraea</taxon>
    </lineage>
</organism>
<feature type="compositionally biased region" description="Acidic residues" evidence="1">
    <location>
        <begin position="21"/>
        <end position="32"/>
    </location>
</feature>
<feature type="compositionally biased region" description="Polar residues" evidence="1">
    <location>
        <begin position="37"/>
        <end position="46"/>
    </location>
</feature>
<protein>
    <submittedName>
        <fullName evidence="2">Uncharacterized protein</fullName>
    </submittedName>
</protein>
<sequence>MGNEAVLVHNADRRPVKLEFPEWDPGDGDDDDGYRTPRNNQAQNRAFNDAIREAEGQIGRSLTKAERRRVHDAISKKGYGYHDIVDEVIGMFGGGDC</sequence>
<accession>A0ABN3CPP2</accession>